<organism evidence="3 4">
    <name type="scientific">Candidatus Faecivivens stercoravium</name>
    <dbReference type="NCBI Taxonomy" id="2840803"/>
    <lineage>
        <taxon>Bacteria</taxon>
        <taxon>Bacillati</taxon>
        <taxon>Bacillota</taxon>
        <taxon>Clostridia</taxon>
        <taxon>Eubacteriales</taxon>
        <taxon>Oscillospiraceae</taxon>
        <taxon>Oscillospiraceae incertae sedis</taxon>
        <taxon>Candidatus Faecivivens</taxon>
    </lineage>
</organism>
<dbReference type="PROSITE" id="PS51257">
    <property type="entry name" value="PROKAR_LIPOPROTEIN"/>
    <property type="match status" value="1"/>
</dbReference>
<reference evidence="3" key="1">
    <citation type="submission" date="2020-10" db="EMBL/GenBank/DDBJ databases">
        <authorList>
            <person name="Gilroy R."/>
        </authorList>
    </citation>
    <scope>NUCLEOTIDE SEQUENCE</scope>
    <source>
        <strain evidence="3">CHK189-12415</strain>
    </source>
</reference>
<dbReference type="EMBL" id="DVHA01000180">
    <property type="protein sequence ID" value="HIR61036.1"/>
    <property type="molecule type" value="Genomic_DNA"/>
</dbReference>
<feature type="chain" id="PRO_5039128638" evidence="1">
    <location>
        <begin position="29"/>
        <end position="166"/>
    </location>
</feature>
<dbReference type="Proteomes" id="UP000824241">
    <property type="component" value="Unassembled WGS sequence"/>
</dbReference>
<sequence length="166" mass="18416">MVKKIRLMAAVLFSLWALLFGCPQMAGASDTVSDAIPTVPYTLQEKEMLGYIVQQEAGGYGLQHKQTIVQVVLNRVRSEDFPDTIYGVLTQANQFSSLSNWYSRRNPPDAVTLEAVESVLGGEYIDVTNGATFFYAPRWAGGASGWFESSLQYLFTLDGHRFFKAA</sequence>
<dbReference type="InterPro" id="IPR042047">
    <property type="entry name" value="SleB_dom1"/>
</dbReference>
<feature type="signal peptide" evidence="1">
    <location>
        <begin position="1"/>
        <end position="28"/>
    </location>
</feature>
<dbReference type="AlphaFoldDB" id="A0A9D1DY74"/>
<dbReference type="GO" id="GO:0016787">
    <property type="term" value="F:hydrolase activity"/>
    <property type="evidence" value="ECO:0007669"/>
    <property type="project" value="UniProtKB-KW"/>
</dbReference>
<name>A0A9D1DY74_9FIRM</name>
<accession>A0A9D1DY74</accession>
<dbReference type="InterPro" id="IPR011105">
    <property type="entry name" value="Cell_wall_hydrolase_SleB"/>
</dbReference>
<proteinExistence type="predicted"/>
<dbReference type="Gene3D" id="1.10.10.2520">
    <property type="entry name" value="Cell wall hydrolase SleB, domain 1"/>
    <property type="match status" value="1"/>
</dbReference>
<feature type="domain" description="Cell wall hydrolase SleB" evidence="2">
    <location>
        <begin position="65"/>
        <end position="163"/>
    </location>
</feature>
<reference evidence="3" key="2">
    <citation type="journal article" date="2021" name="PeerJ">
        <title>Extensive microbial diversity within the chicken gut microbiome revealed by metagenomics and culture.</title>
        <authorList>
            <person name="Gilroy R."/>
            <person name="Ravi A."/>
            <person name="Getino M."/>
            <person name="Pursley I."/>
            <person name="Horton D.L."/>
            <person name="Alikhan N.F."/>
            <person name="Baker D."/>
            <person name="Gharbi K."/>
            <person name="Hall N."/>
            <person name="Watson M."/>
            <person name="Adriaenssens E.M."/>
            <person name="Foster-Nyarko E."/>
            <person name="Jarju S."/>
            <person name="Secka A."/>
            <person name="Antonio M."/>
            <person name="Oren A."/>
            <person name="Chaudhuri R.R."/>
            <person name="La Ragione R."/>
            <person name="Hildebrand F."/>
            <person name="Pallen M.J."/>
        </authorList>
    </citation>
    <scope>NUCLEOTIDE SEQUENCE</scope>
    <source>
        <strain evidence="3">CHK189-12415</strain>
    </source>
</reference>
<keyword evidence="3" id="KW-0378">Hydrolase</keyword>
<keyword evidence="1" id="KW-0732">Signal</keyword>
<protein>
    <submittedName>
        <fullName evidence="3">Cell wall hydrolase</fullName>
    </submittedName>
</protein>
<evidence type="ECO:0000256" key="1">
    <source>
        <dbReference type="SAM" id="SignalP"/>
    </source>
</evidence>
<evidence type="ECO:0000313" key="3">
    <source>
        <dbReference type="EMBL" id="HIR61036.1"/>
    </source>
</evidence>
<evidence type="ECO:0000313" key="4">
    <source>
        <dbReference type="Proteomes" id="UP000824241"/>
    </source>
</evidence>
<dbReference type="Pfam" id="PF07486">
    <property type="entry name" value="Hydrolase_2"/>
    <property type="match status" value="1"/>
</dbReference>
<comment type="caution">
    <text evidence="3">The sequence shown here is derived from an EMBL/GenBank/DDBJ whole genome shotgun (WGS) entry which is preliminary data.</text>
</comment>
<gene>
    <name evidence="3" type="ORF">IAB37_05625</name>
</gene>
<evidence type="ECO:0000259" key="2">
    <source>
        <dbReference type="Pfam" id="PF07486"/>
    </source>
</evidence>